<feature type="region of interest" description="Disordered" evidence="1">
    <location>
        <begin position="25"/>
        <end position="87"/>
    </location>
</feature>
<feature type="chain" id="PRO_5006422833" evidence="2">
    <location>
        <begin position="21"/>
        <end position="150"/>
    </location>
</feature>
<name>A0A0R2RKH6_9BACT</name>
<feature type="compositionally biased region" description="Basic and acidic residues" evidence="1">
    <location>
        <begin position="73"/>
        <end position="83"/>
    </location>
</feature>
<feature type="region of interest" description="Disordered" evidence="1">
    <location>
        <begin position="119"/>
        <end position="141"/>
    </location>
</feature>
<feature type="compositionally biased region" description="Polar residues" evidence="1">
    <location>
        <begin position="123"/>
        <end position="139"/>
    </location>
</feature>
<dbReference type="EMBL" id="LIBO01000023">
    <property type="protein sequence ID" value="KRO62902.1"/>
    <property type="molecule type" value="Genomic_DNA"/>
</dbReference>
<protein>
    <submittedName>
        <fullName evidence="3">Uncharacterized protein</fullName>
    </submittedName>
</protein>
<comment type="caution">
    <text evidence="3">The sequence shown here is derived from an EMBL/GenBank/DDBJ whole genome shotgun (WGS) entry which is preliminary data.</text>
</comment>
<keyword evidence="2" id="KW-0732">Signal</keyword>
<evidence type="ECO:0000256" key="1">
    <source>
        <dbReference type="SAM" id="MobiDB-lite"/>
    </source>
</evidence>
<evidence type="ECO:0000313" key="3">
    <source>
        <dbReference type="EMBL" id="KRO62902.1"/>
    </source>
</evidence>
<evidence type="ECO:0000313" key="4">
    <source>
        <dbReference type="Proteomes" id="UP000051269"/>
    </source>
</evidence>
<organism evidence="3 4">
    <name type="scientific">Verrucomicrobia subdivision 6 bacterium BACL9 MAG-120507-bin52</name>
    <dbReference type="NCBI Taxonomy" id="1655590"/>
    <lineage>
        <taxon>Bacteria</taxon>
        <taxon>Pseudomonadati</taxon>
        <taxon>Verrucomicrobiota</taxon>
        <taxon>Verrucomicrobiia</taxon>
        <taxon>Verrucomicrobiales</taxon>
        <taxon>Verrucomicrobia subdivision 6</taxon>
    </lineage>
</organism>
<proteinExistence type="predicted"/>
<sequence>MKMVLRLLLLALLFSGWAMAQTNDPTAGGAVKPATPKKNPLADARTVKSGGSESGKTEDKEKVESAVANPEEEQARSTIRPEDNSPDVGMFVVMANKGWDSVNPASPNKPVYQQVIQERGTAPTYSNNMMDSPDGSSRPNDGWKLFGWTY</sequence>
<feature type="compositionally biased region" description="Basic and acidic residues" evidence="1">
    <location>
        <begin position="55"/>
        <end position="64"/>
    </location>
</feature>
<gene>
    <name evidence="3" type="ORF">ABR82_02450</name>
</gene>
<evidence type="ECO:0000256" key="2">
    <source>
        <dbReference type="SAM" id="SignalP"/>
    </source>
</evidence>
<accession>A0A0R2RKH6</accession>
<dbReference type="Proteomes" id="UP000051269">
    <property type="component" value="Unassembled WGS sequence"/>
</dbReference>
<reference evidence="3 4" key="1">
    <citation type="submission" date="2015-10" db="EMBL/GenBank/DDBJ databases">
        <title>Metagenome-Assembled Genomes uncover a global brackish microbiome.</title>
        <authorList>
            <person name="Hugerth L.W."/>
            <person name="Larsson J."/>
            <person name="Alneberg J."/>
            <person name="Lindh M.V."/>
            <person name="Legrand C."/>
            <person name="Pinhassi J."/>
            <person name="Andersson A.F."/>
        </authorList>
    </citation>
    <scope>NUCLEOTIDE SEQUENCE [LARGE SCALE GENOMIC DNA]</scope>
    <source>
        <strain evidence="3">BACL18 MAG-120507-bin52</strain>
    </source>
</reference>
<feature type="signal peptide" evidence="2">
    <location>
        <begin position="1"/>
        <end position="20"/>
    </location>
</feature>
<dbReference type="AlphaFoldDB" id="A0A0R2RKH6"/>